<evidence type="ECO:0000256" key="2">
    <source>
        <dbReference type="SAM" id="Phobius"/>
    </source>
</evidence>
<proteinExistence type="predicted"/>
<dbReference type="Proteomes" id="UP000707731">
    <property type="component" value="Unassembled WGS sequence"/>
</dbReference>
<feature type="transmembrane region" description="Helical" evidence="2">
    <location>
        <begin position="124"/>
        <end position="143"/>
    </location>
</feature>
<comment type="caution">
    <text evidence="4">The sequence shown here is derived from an EMBL/GenBank/DDBJ whole genome shotgun (WGS) entry which is preliminary data.</text>
</comment>
<organism evidence="4 5">
    <name type="scientific">Nocardia higoensis</name>
    <dbReference type="NCBI Taxonomy" id="228599"/>
    <lineage>
        <taxon>Bacteria</taxon>
        <taxon>Bacillati</taxon>
        <taxon>Actinomycetota</taxon>
        <taxon>Actinomycetes</taxon>
        <taxon>Mycobacteriales</taxon>
        <taxon>Nocardiaceae</taxon>
        <taxon>Nocardia</taxon>
    </lineage>
</organism>
<feature type="transmembrane region" description="Helical" evidence="2">
    <location>
        <begin position="100"/>
        <end position="118"/>
    </location>
</feature>
<gene>
    <name evidence="4" type="ORF">IU449_24235</name>
</gene>
<name>A0ABS0DJ66_9NOCA</name>
<reference evidence="4 5" key="1">
    <citation type="submission" date="2020-10" db="EMBL/GenBank/DDBJ databases">
        <title>Identification of Nocardia species via Next-generation sequencing and recognition of intraspecies genetic diversity.</title>
        <authorList>
            <person name="Li P."/>
            <person name="Li P."/>
            <person name="Lu B."/>
        </authorList>
    </citation>
    <scope>NUCLEOTIDE SEQUENCE [LARGE SCALE GENOMIC DNA]</scope>
    <source>
        <strain evidence="4 5">BJ06-0143</strain>
    </source>
</reference>
<feature type="transmembrane region" description="Helical" evidence="2">
    <location>
        <begin position="27"/>
        <end position="54"/>
    </location>
</feature>
<evidence type="ECO:0000313" key="4">
    <source>
        <dbReference type="EMBL" id="MBF6357617.1"/>
    </source>
</evidence>
<keyword evidence="5" id="KW-1185">Reference proteome</keyword>
<keyword evidence="2" id="KW-0472">Membrane</keyword>
<dbReference type="RefSeq" id="WP_195004462.1">
    <property type="nucleotide sequence ID" value="NZ_JADLQN010000006.1"/>
</dbReference>
<evidence type="ECO:0000313" key="5">
    <source>
        <dbReference type="Proteomes" id="UP000707731"/>
    </source>
</evidence>
<evidence type="ECO:0000256" key="1">
    <source>
        <dbReference type="SAM" id="MobiDB-lite"/>
    </source>
</evidence>
<feature type="transmembrane region" description="Helical" evidence="2">
    <location>
        <begin position="74"/>
        <end position="93"/>
    </location>
</feature>
<accession>A0ABS0DJ66</accession>
<feature type="domain" description="DUF7144" evidence="3">
    <location>
        <begin position="34"/>
        <end position="144"/>
    </location>
</feature>
<keyword evidence="2" id="KW-0812">Transmembrane</keyword>
<protein>
    <recommendedName>
        <fullName evidence="3">DUF7144 domain-containing protein</fullName>
    </recommendedName>
</protein>
<evidence type="ECO:0000259" key="3">
    <source>
        <dbReference type="Pfam" id="PF23636"/>
    </source>
</evidence>
<feature type="region of interest" description="Disordered" evidence="1">
    <location>
        <begin position="1"/>
        <end position="21"/>
    </location>
</feature>
<dbReference type="EMBL" id="JADLQN010000006">
    <property type="protein sequence ID" value="MBF6357617.1"/>
    <property type="molecule type" value="Genomic_DNA"/>
</dbReference>
<keyword evidence="2" id="KW-1133">Transmembrane helix</keyword>
<dbReference type="InterPro" id="IPR055568">
    <property type="entry name" value="DUF7144"/>
</dbReference>
<sequence>MTTPHPAPSATTNTAPSATSHPVRQGVAAGVSIGASILLLTVGLLQLFQGISAVVEDELFIVGPEYIYQFDTTAWGWVHIVLGAILIISAFGLMTGATWGRVAAITLLAVSIVANFLSLPYYPYWSLLIIALDIVVIWAISTWRTETA</sequence>
<dbReference type="Pfam" id="PF23636">
    <property type="entry name" value="DUF7144"/>
    <property type="match status" value="1"/>
</dbReference>